<accession>A0ABU8LPK5</accession>
<dbReference type="Gene3D" id="3.40.50.1820">
    <property type="entry name" value="alpha/beta hydrolase"/>
    <property type="match status" value="1"/>
</dbReference>
<evidence type="ECO:0000256" key="3">
    <source>
        <dbReference type="RuleBase" id="RU361235"/>
    </source>
</evidence>
<evidence type="ECO:0000256" key="2">
    <source>
        <dbReference type="ARBA" id="ARBA00022801"/>
    </source>
</evidence>
<comment type="similarity">
    <text evidence="1 3">Belongs to the type-B carboxylesterase/lipase family.</text>
</comment>
<feature type="region of interest" description="Disordered" evidence="4">
    <location>
        <begin position="245"/>
        <end position="270"/>
    </location>
</feature>
<keyword evidence="7" id="KW-1185">Reference proteome</keyword>
<feature type="compositionally biased region" description="Basic and acidic residues" evidence="4">
    <location>
        <begin position="245"/>
        <end position="256"/>
    </location>
</feature>
<dbReference type="InterPro" id="IPR050309">
    <property type="entry name" value="Type-B_Carboxylest/Lipase"/>
</dbReference>
<sequence>MGEETTVALSVGTIAGSETDGIRRFLGVPYAAAPFGENRFRPPQPVASWSGIRPAVAFGPTAPQSPYPAPMSSLLGSVQIPGEDILTLNVWAPADAEAAPVVVWIHGGAFERGTAALSGYDGTSFAADGIVYVSVNYRLGSEGFSVLKDAPLNLGLRDVAAALQWVHAEIAAFGGDPGRITLMGESAGGSLVAALLARDDTRPLVSGAIIQSAPLEAKPASVAGKVTGALAKRLKVPATREGFARRRPDELVEARRQQSAGSSPLGRTPGFHLALDPDSLPRSPHEVLAEIATPLLIGTNTDEYRLWFSPQALARVSELRVLIARLALRIRHRAISAYRAAWPAALPGELLGQIATDLLLRAPASRLAQRRQAPTYFYEFIWESPIRDLRAAHAVELGFVFDGLRSGSWHSLVGDEAPQHLADEMHQAWVAFIHERTPGWLPYQHGRAVRLFGMRSVTITQRRTAAMDLLPER</sequence>
<evidence type="ECO:0000256" key="4">
    <source>
        <dbReference type="SAM" id="MobiDB-lite"/>
    </source>
</evidence>
<reference evidence="6 7" key="1">
    <citation type="submission" date="2024-02" db="EMBL/GenBank/DDBJ databases">
        <authorList>
            <person name="Saticioglu I.B."/>
        </authorList>
    </citation>
    <scope>NUCLEOTIDE SEQUENCE [LARGE SCALE GENOMIC DNA]</scope>
    <source>
        <strain evidence="6 7">Mu-43</strain>
    </source>
</reference>
<dbReference type="Pfam" id="PF00135">
    <property type="entry name" value="COesterase"/>
    <property type="match status" value="1"/>
</dbReference>
<dbReference type="SUPFAM" id="SSF53474">
    <property type="entry name" value="alpha/beta-Hydrolases"/>
    <property type="match status" value="1"/>
</dbReference>
<proteinExistence type="inferred from homology"/>
<dbReference type="RefSeq" id="WP_337321333.1">
    <property type="nucleotide sequence ID" value="NZ_JBBDGN010000014.1"/>
</dbReference>
<name>A0ABU8LPK5_9MICO</name>
<evidence type="ECO:0000313" key="6">
    <source>
        <dbReference type="EMBL" id="MEJ1092613.1"/>
    </source>
</evidence>
<dbReference type="InterPro" id="IPR029058">
    <property type="entry name" value="AB_hydrolase_fold"/>
</dbReference>
<feature type="domain" description="Carboxylesterase type B" evidence="5">
    <location>
        <begin position="4"/>
        <end position="438"/>
    </location>
</feature>
<dbReference type="EMBL" id="JBBDGN010000014">
    <property type="protein sequence ID" value="MEJ1092613.1"/>
    <property type="molecule type" value="Genomic_DNA"/>
</dbReference>
<comment type="caution">
    <text evidence="6">The sequence shown here is derived from an EMBL/GenBank/DDBJ whole genome shotgun (WGS) entry which is preliminary data.</text>
</comment>
<dbReference type="InterPro" id="IPR002018">
    <property type="entry name" value="CarbesteraseB"/>
</dbReference>
<dbReference type="Proteomes" id="UP001366085">
    <property type="component" value="Unassembled WGS sequence"/>
</dbReference>
<protein>
    <recommendedName>
        <fullName evidence="3">Carboxylic ester hydrolase</fullName>
        <ecNumber evidence="3">3.1.1.-</ecNumber>
    </recommendedName>
</protein>
<keyword evidence="2 3" id="KW-0378">Hydrolase</keyword>
<dbReference type="EC" id="3.1.1.-" evidence="3"/>
<organism evidence="6 7">
    <name type="scientific">Microbacterium istanbulense</name>
    <dbReference type="NCBI Taxonomy" id="3122049"/>
    <lineage>
        <taxon>Bacteria</taxon>
        <taxon>Bacillati</taxon>
        <taxon>Actinomycetota</taxon>
        <taxon>Actinomycetes</taxon>
        <taxon>Micrococcales</taxon>
        <taxon>Microbacteriaceae</taxon>
        <taxon>Microbacterium</taxon>
    </lineage>
</organism>
<dbReference type="PANTHER" id="PTHR11559">
    <property type="entry name" value="CARBOXYLESTERASE"/>
    <property type="match status" value="1"/>
</dbReference>
<dbReference type="PROSITE" id="PS00122">
    <property type="entry name" value="CARBOXYLESTERASE_B_1"/>
    <property type="match status" value="1"/>
</dbReference>
<evidence type="ECO:0000259" key="5">
    <source>
        <dbReference type="Pfam" id="PF00135"/>
    </source>
</evidence>
<dbReference type="InterPro" id="IPR019826">
    <property type="entry name" value="Carboxylesterase_B_AS"/>
</dbReference>
<gene>
    <name evidence="6" type="ORF">WDU93_13055</name>
</gene>
<evidence type="ECO:0000256" key="1">
    <source>
        <dbReference type="ARBA" id="ARBA00005964"/>
    </source>
</evidence>
<evidence type="ECO:0000313" key="7">
    <source>
        <dbReference type="Proteomes" id="UP001366085"/>
    </source>
</evidence>